<evidence type="ECO:0000313" key="3">
    <source>
        <dbReference type="Proteomes" id="UP000732858"/>
    </source>
</evidence>
<keyword evidence="4" id="KW-1185">Reference proteome</keyword>
<proteinExistence type="predicted"/>
<protein>
    <submittedName>
        <fullName evidence="2">DUF2547 family protein</fullName>
    </submittedName>
</protein>
<dbReference type="GeneID" id="65548722"/>
<sequence length="112" mass="12847">MGLFRQFHKPAFWSQLFLGQLFLGMIAILTVPNAQSALNETEQSTIANQQTLTLSDLSQTQYNEKEQVYFFIEPQFPLTLIEKQAVVFCEFFAKSYRFDDIATPPIRAGPYA</sequence>
<dbReference type="EMBL" id="JABULY010000001">
    <property type="protein sequence ID" value="MBV6530700.1"/>
    <property type="molecule type" value="Genomic_DNA"/>
</dbReference>
<gene>
    <name evidence="1" type="ORF">HT657_00820</name>
    <name evidence="2" type="ORF">HT672_00420</name>
</gene>
<dbReference type="Proteomes" id="UP001196379">
    <property type="component" value="Unassembled WGS sequence"/>
</dbReference>
<organism evidence="2 3">
    <name type="scientific">Ursidibacter maritimus</name>
    <dbReference type="NCBI Taxonomy" id="1331689"/>
    <lineage>
        <taxon>Bacteria</taxon>
        <taxon>Pseudomonadati</taxon>
        <taxon>Pseudomonadota</taxon>
        <taxon>Gammaproteobacteria</taxon>
        <taxon>Pasteurellales</taxon>
        <taxon>Pasteurellaceae</taxon>
        <taxon>Ursidibacter</taxon>
    </lineage>
</organism>
<dbReference type="NCBIfam" id="NF038363">
    <property type="entry name" value="SecM_small"/>
    <property type="match status" value="1"/>
</dbReference>
<reference evidence="2 4" key="1">
    <citation type="journal article" date="2021" name="Mol. Ecol.">
        <title>Polar bear-adapted Ursidibacter maritimus are remarkably conserved after generations in captivity.</title>
        <authorList>
            <person name="Espinosa-Gongora C."/>
            <person name="Hansen M.J."/>
            <person name="Bertelsen M.F."/>
            <person name="Bojesen A.M."/>
        </authorList>
    </citation>
    <scope>NUCLEOTIDE SEQUENCE</scope>
    <source>
        <strain evidence="2">Pb43105x</strain>
        <strain evidence="1 4">Pb43106</strain>
    </source>
</reference>
<dbReference type="Proteomes" id="UP000732858">
    <property type="component" value="Unassembled WGS sequence"/>
</dbReference>
<name>A0A949WHA8_9PAST</name>
<evidence type="ECO:0000313" key="4">
    <source>
        <dbReference type="Proteomes" id="UP001196379"/>
    </source>
</evidence>
<dbReference type="OrthoDB" id="5687794at2"/>
<dbReference type="InterPro" id="IPR020508">
    <property type="entry name" value="SecM_small"/>
</dbReference>
<dbReference type="EMBL" id="JABUMC010000001">
    <property type="protein sequence ID" value="MBV6545776.1"/>
    <property type="molecule type" value="Genomic_DNA"/>
</dbReference>
<comment type="caution">
    <text evidence="2">The sequence shown here is derived from an EMBL/GenBank/DDBJ whole genome shotgun (WGS) entry which is preliminary data.</text>
</comment>
<evidence type="ECO:0000313" key="2">
    <source>
        <dbReference type="EMBL" id="MBV6545776.1"/>
    </source>
</evidence>
<dbReference type="AlphaFoldDB" id="A0A949WHA8"/>
<accession>A0A949WHA8</accession>
<evidence type="ECO:0000313" key="1">
    <source>
        <dbReference type="EMBL" id="MBV6530700.1"/>
    </source>
</evidence>
<dbReference type="Pfam" id="PF10818">
    <property type="entry name" value="SecM_small"/>
    <property type="match status" value="1"/>
</dbReference>
<dbReference type="RefSeq" id="WP_157402879.1">
    <property type="nucleotide sequence ID" value="NZ_JABULY010000001.1"/>
</dbReference>